<dbReference type="Pfam" id="PF10118">
    <property type="entry name" value="Metal_hydrol"/>
    <property type="match status" value="1"/>
</dbReference>
<dbReference type="InterPro" id="IPR016516">
    <property type="entry name" value="UCP07580"/>
</dbReference>
<keyword evidence="1" id="KW-0812">Transmembrane</keyword>
<dbReference type="Proteomes" id="UP000183983">
    <property type="component" value="Unassembled WGS sequence"/>
</dbReference>
<reference evidence="2 3" key="1">
    <citation type="submission" date="2016-11" db="EMBL/GenBank/DDBJ databases">
        <authorList>
            <person name="Jaros S."/>
            <person name="Januszkiewicz K."/>
            <person name="Wedrychowicz H."/>
        </authorList>
    </citation>
    <scope>NUCLEOTIDE SEQUENCE [LARGE SCALE GENOMIC DNA]</scope>
    <source>
        <strain evidence="2 3">LMG 26898</strain>
    </source>
</reference>
<evidence type="ECO:0000313" key="3">
    <source>
        <dbReference type="Proteomes" id="UP000183983"/>
    </source>
</evidence>
<dbReference type="PANTHER" id="PTHR39456">
    <property type="entry name" value="METAL-DEPENDENT HYDROLASE"/>
    <property type="match status" value="1"/>
</dbReference>
<sequence>MERARQGEAEVRQFATPASHTELSSQFDLPADRVNDWHAHGALTTHFLNTFSVMAPAFERFIIASTRHYQSLITDSKLKERLAGLIAQEAMHSREHRQYNRLLDQAGLPGRELERQCYRFLDYLLGEHRVAPSFRLAVALMFEHHTALASTVTLNNPALLEGSVPGYAQLWNWHAREETEHKSAAYDLWNSVMGRGVKSYLLRTGALVLAGPPTLLMAVIVFTRLLKADRKRRVDARAVWLFLKHMYGTGGLIANTAKLWFKYFLPGFHPDR</sequence>
<keyword evidence="1" id="KW-1133">Transmembrane helix</keyword>
<evidence type="ECO:0000256" key="1">
    <source>
        <dbReference type="SAM" id="Phobius"/>
    </source>
</evidence>
<proteinExistence type="predicted"/>
<evidence type="ECO:0008006" key="4">
    <source>
        <dbReference type="Google" id="ProtNLM"/>
    </source>
</evidence>
<organism evidence="2 3">
    <name type="scientific">Pseudomonas asturiensis</name>
    <dbReference type="NCBI Taxonomy" id="1190415"/>
    <lineage>
        <taxon>Bacteria</taxon>
        <taxon>Pseudomonadati</taxon>
        <taxon>Pseudomonadota</taxon>
        <taxon>Gammaproteobacteria</taxon>
        <taxon>Pseudomonadales</taxon>
        <taxon>Pseudomonadaceae</taxon>
        <taxon>Pseudomonas</taxon>
    </lineage>
</organism>
<feature type="transmembrane region" description="Helical" evidence="1">
    <location>
        <begin position="238"/>
        <end position="261"/>
    </location>
</feature>
<protein>
    <recommendedName>
        <fullName evidence="4">Metal-dependent hydrolase</fullName>
    </recommendedName>
</protein>
<dbReference type="PANTHER" id="PTHR39456:SF1">
    <property type="entry name" value="METAL-DEPENDENT HYDROLASE"/>
    <property type="match status" value="1"/>
</dbReference>
<dbReference type="RefSeq" id="WP_084537073.1">
    <property type="nucleotide sequence ID" value="NZ_FRDA01000004.1"/>
</dbReference>
<dbReference type="EMBL" id="FRDA01000004">
    <property type="protein sequence ID" value="SHM90388.1"/>
    <property type="molecule type" value="Genomic_DNA"/>
</dbReference>
<dbReference type="AlphaFoldDB" id="A0A1M7MHK1"/>
<gene>
    <name evidence="2" type="ORF">SAMN05216593_104238</name>
</gene>
<dbReference type="PIRSF" id="PIRSF007580">
    <property type="entry name" value="UCP07580"/>
    <property type="match status" value="1"/>
</dbReference>
<accession>A0A1M7MHK1</accession>
<feature type="transmembrane region" description="Helical" evidence="1">
    <location>
        <begin position="200"/>
        <end position="226"/>
    </location>
</feature>
<keyword evidence="1" id="KW-0472">Membrane</keyword>
<dbReference type="STRING" id="1190415.SAMN05216593_104238"/>
<dbReference type="OrthoDB" id="4760165at2"/>
<evidence type="ECO:0000313" key="2">
    <source>
        <dbReference type="EMBL" id="SHM90388.1"/>
    </source>
</evidence>
<name>A0A1M7MHK1_9PSED</name>